<name>A0ABZ1J8B1_9ACTN</name>
<feature type="signal peptide" evidence="1">
    <location>
        <begin position="1"/>
        <end position="24"/>
    </location>
</feature>
<dbReference type="EMBL" id="CP108125">
    <property type="protein sequence ID" value="WTO87512.1"/>
    <property type="molecule type" value="Genomic_DNA"/>
</dbReference>
<sequence>MPRLGAGLLAAGAVCGLAAGNAHADESNRGAHNGPRIGLVNTGQIDDPMEDVLEHFLLVGDGYTWS</sequence>
<organism evidence="2 3">
    <name type="scientific">Streptomyces nigra</name>
    <dbReference type="NCBI Taxonomy" id="1827580"/>
    <lineage>
        <taxon>Bacteria</taxon>
        <taxon>Bacillati</taxon>
        <taxon>Actinomycetota</taxon>
        <taxon>Actinomycetes</taxon>
        <taxon>Kitasatosporales</taxon>
        <taxon>Streptomycetaceae</taxon>
        <taxon>Streptomyces</taxon>
    </lineage>
</organism>
<gene>
    <name evidence="2" type="ORF">OHU27_08000</name>
</gene>
<keyword evidence="1" id="KW-0732">Signal</keyword>
<evidence type="ECO:0000313" key="2">
    <source>
        <dbReference type="EMBL" id="WTO87512.1"/>
    </source>
</evidence>
<keyword evidence="3" id="KW-1185">Reference proteome</keyword>
<evidence type="ECO:0000256" key="1">
    <source>
        <dbReference type="SAM" id="SignalP"/>
    </source>
</evidence>
<proteinExistence type="predicted"/>
<protein>
    <submittedName>
        <fullName evidence="2">Uncharacterized protein</fullName>
    </submittedName>
</protein>
<feature type="chain" id="PRO_5046291137" evidence="1">
    <location>
        <begin position="25"/>
        <end position="66"/>
    </location>
</feature>
<evidence type="ECO:0000313" key="3">
    <source>
        <dbReference type="Proteomes" id="UP001622690"/>
    </source>
</evidence>
<accession>A0ABZ1J8B1</accession>
<dbReference type="Proteomes" id="UP001622690">
    <property type="component" value="Chromosome"/>
</dbReference>
<reference evidence="2 3" key="1">
    <citation type="submission" date="2022-10" db="EMBL/GenBank/DDBJ databases">
        <title>The complete genomes of actinobacterial strains from the NBC collection.</title>
        <authorList>
            <person name="Joergensen T.S."/>
            <person name="Alvarez Arevalo M."/>
            <person name="Sterndorff E.B."/>
            <person name="Faurdal D."/>
            <person name="Vuksanovic O."/>
            <person name="Mourched A.-S."/>
            <person name="Charusanti P."/>
            <person name="Shaw S."/>
            <person name="Blin K."/>
            <person name="Weber T."/>
        </authorList>
    </citation>
    <scope>NUCLEOTIDE SEQUENCE [LARGE SCALE GENOMIC DNA]</scope>
    <source>
        <strain evidence="2 3">NBC_00206</strain>
    </source>
</reference>